<accession>A0A225URJ9</accession>
<evidence type="ECO:0000313" key="1">
    <source>
        <dbReference type="EMBL" id="OWY95722.1"/>
    </source>
</evidence>
<keyword evidence="2" id="KW-1185">Reference proteome</keyword>
<name>A0A225URJ9_9STRA</name>
<dbReference type="AlphaFoldDB" id="A0A225URJ9"/>
<evidence type="ECO:0000313" key="2">
    <source>
        <dbReference type="Proteomes" id="UP000198211"/>
    </source>
</evidence>
<dbReference type="OrthoDB" id="128454at2759"/>
<comment type="caution">
    <text evidence="1">The sequence shown here is derived from an EMBL/GenBank/DDBJ whole genome shotgun (WGS) entry which is preliminary data.</text>
</comment>
<protein>
    <submittedName>
        <fullName evidence="1">Uncharacterized protein</fullName>
    </submittedName>
</protein>
<dbReference type="Proteomes" id="UP000198211">
    <property type="component" value="Unassembled WGS sequence"/>
</dbReference>
<dbReference type="EMBL" id="NBNE01012567">
    <property type="protein sequence ID" value="OWY95722.1"/>
    <property type="molecule type" value="Genomic_DNA"/>
</dbReference>
<sequence>MADYIPKLGIVIIDMATPFSWSGSPPCYALFGRAILWLKASKSPATVPGSLDHESFPHVDDRLELTEATLRHAMLAVLGSRSINESYFSGWKSRLVALGLSWNTV</sequence>
<proteinExistence type="predicted"/>
<reference evidence="2" key="1">
    <citation type="submission" date="2017-03" db="EMBL/GenBank/DDBJ databases">
        <title>Phytopthora megakarya and P. palmivora, two closely related causual agents of cacao black pod achieved similar genome size and gene model numbers by different mechanisms.</title>
        <authorList>
            <person name="Ali S."/>
            <person name="Shao J."/>
            <person name="Larry D.J."/>
            <person name="Kronmiller B."/>
            <person name="Shen D."/>
            <person name="Strem M.D."/>
            <person name="Melnick R.L."/>
            <person name="Guiltinan M.J."/>
            <person name="Tyler B.M."/>
            <person name="Meinhardt L.W."/>
            <person name="Bailey B.A."/>
        </authorList>
    </citation>
    <scope>NUCLEOTIDE SEQUENCE [LARGE SCALE GENOMIC DNA]</scope>
    <source>
        <strain evidence="2">zdho120</strain>
    </source>
</reference>
<organism evidence="1 2">
    <name type="scientific">Phytophthora megakarya</name>
    <dbReference type="NCBI Taxonomy" id="4795"/>
    <lineage>
        <taxon>Eukaryota</taxon>
        <taxon>Sar</taxon>
        <taxon>Stramenopiles</taxon>
        <taxon>Oomycota</taxon>
        <taxon>Peronosporomycetes</taxon>
        <taxon>Peronosporales</taxon>
        <taxon>Peronosporaceae</taxon>
        <taxon>Phytophthora</taxon>
    </lineage>
</organism>
<gene>
    <name evidence="1" type="ORF">PHMEG_00034200</name>
</gene>